<dbReference type="GO" id="GO:0020037">
    <property type="term" value="F:heme binding"/>
    <property type="evidence" value="ECO:0007669"/>
    <property type="project" value="InterPro"/>
</dbReference>
<name>A0A9W9WXD7_9EURO</name>
<comment type="cofactor">
    <cofactor evidence="1 8">
        <name>heme</name>
        <dbReference type="ChEBI" id="CHEBI:30413"/>
    </cofactor>
</comment>
<dbReference type="Pfam" id="PF00067">
    <property type="entry name" value="p450"/>
    <property type="match status" value="1"/>
</dbReference>
<dbReference type="OrthoDB" id="1470350at2759"/>
<dbReference type="Proteomes" id="UP001147760">
    <property type="component" value="Unassembled WGS sequence"/>
</dbReference>
<sequence length="789" mass="89598">MSPLILSTLFGGIISWLVYQSIQAHALYKSDQNFGAQHGCGRAPRLRNWWPLGIDRLIQIWTADYEQRLMDLFNFHFTDVGTTLEQKFLGTIAYGTTEPKNLEAMMSSKLDDFNFGLRRQIFFPLLGDGIFTQEGASWKHSRDLLRPQFAKQQYRDMDIFRPHVDNLLDHIRANEGEIDLQPLFFNLTLDTTTELLFGKSVDSLKEADNSRGAKFANEFDVAQNYVIQRFRLLDLYWLIGGRKFQRSCAAVHEFVDGIIEERSQKPEEDTAKNDRYLFFDAIAKDSKHSSDRKALRAQLVNMLLAGRDTTACLLSWTFFLLAQHPHVLAKLKAEITSVVGSRTEIDRQDINKMTYLAKVLKETLRLYPSVPVNTRTARRTTFLPTGGGSDGTSPVLIRKGENVAFCVYSMHRRKDLYGEDAEEFRPERWDEDLPEYTKTWGYLPFSGGPRICLGQEFALIEASYTTARILQEYSGIHLISTKVQQLCWLSDLLPNYIKNARVLSWGYNANTNSLGGKATSSDRILQHAGTLIEELQNDREFEDATERPIIFVCHSLGGIIVKRALTLSQGRTSAKSARLHMIYTCTYGILFFGTPHNGSSKARQLDTIHKLASFIVPKRVARFETSLVTGIEDDSETIQNIAEDFSPLMSRYHILFLWEQLRTDIKYTMDYIVDRESAAPILDGTDRCGIAADHRGICKFENIDSPGFKVVIVALKRYCIAAPARIKERLMESSNSLSEKRRYEAMELVGESLVSPVSPVSNVSSFSDVSSLSDTINRLRMKRDAKGSS</sequence>
<protein>
    <submittedName>
        <fullName evidence="9">Cytochrome P450E-classCYP52</fullName>
    </submittedName>
</protein>
<evidence type="ECO:0000256" key="3">
    <source>
        <dbReference type="ARBA" id="ARBA00022617"/>
    </source>
</evidence>
<comment type="caution">
    <text evidence="9">The sequence shown here is derived from an EMBL/GenBank/DDBJ whole genome shotgun (WGS) entry which is preliminary data.</text>
</comment>
<keyword evidence="3 8" id="KW-0349">Heme</keyword>
<comment type="similarity">
    <text evidence="2">Belongs to the cytochrome P450 family.</text>
</comment>
<dbReference type="PRINTS" id="PR00385">
    <property type="entry name" value="P450"/>
</dbReference>
<evidence type="ECO:0000256" key="7">
    <source>
        <dbReference type="ARBA" id="ARBA00023033"/>
    </source>
</evidence>
<keyword evidence="5" id="KW-0560">Oxidoreductase</keyword>
<evidence type="ECO:0000313" key="9">
    <source>
        <dbReference type="EMBL" id="KAJ5478454.1"/>
    </source>
</evidence>
<keyword evidence="7" id="KW-0503">Monooxygenase</keyword>
<evidence type="ECO:0000256" key="8">
    <source>
        <dbReference type="PIRSR" id="PIRSR602402-1"/>
    </source>
</evidence>
<evidence type="ECO:0000256" key="5">
    <source>
        <dbReference type="ARBA" id="ARBA00023002"/>
    </source>
</evidence>
<gene>
    <name evidence="9" type="ORF">N7530_003963</name>
</gene>
<reference evidence="9" key="2">
    <citation type="journal article" date="2023" name="IMA Fungus">
        <title>Comparative genomic study of the Penicillium genus elucidates a diverse pangenome and 15 lateral gene transfer events.</title>
        <authorList>
            <person name="Petersen C."/>
            <person name="Sorensen T."/>
            <person name="Nielsen M.R."/>
            <person name="Sondergaard T.E."/>
            <person name="Sorensen J.L."/>
            <person name="Fitzpatrick D.A."/>
            <person name="Frisvad J.C."/>
            <person name="Nielsen K.L."/>
        </authorList>
    </citation>
    <scope>NUCLEOTIDE SEQUENCE</scope>
    <source>
        <strain evidence="9">IBT 17660</strain>
    </source>
</reference>
<dbReference type="GO" id="GO:0043386">
    <property type="term" value="P:mycotoxin biosynthetic process"/>
    <property type="evidence" value="ECO:0007669"/>
    <property type="project" value="UniProtKB-ARBA"/>
</dbReference>
<dbReference type="PRINTS" id="PR00464">
    <property type="entry name" value="EP450II"/>
</dbReference>
<keyword evidence="4 8" id="KW-0479">Metal-binding</keyword>
<feature type="binding site" description="axial binding residue" evidence="8">
    <location>
        <position position="452"/>
    </location>
    <ligand>
        <name>heme</name>
        <dbReference type="ChEBI" id="CHEBI:30413"/>
    </ligand>
    <ligandPart>
        <name>Fe</name>
        <dbReference type="ChEBI" id="CHEBI:18248"/>
    </ligandPart>
</feature>
<dbReference type="Gene3D" id="3.40.50.1820">
    <property type="entry name" value="alpha/beta hydrolase"/>
    <property type="match status" value="1"/>
</dbReference>
<dbReference type="GO" id="GO:0016712">
    <property type="term" value="F:oxidoreductase activity, acting on paired donors, with incorporation or reduction of molecular oxygen, reduced flavin or flavoprotein as one donor, and incorporation of one atom of oxygen"/>
    <property type="evidence" value="ECO:0007669"/>
    <property type="project" value="InterPro"/>
</dbReference>
<dbReference type="PROSITE" id="PS00086">
    <property type="entry name" value="CYTOCHROME_P450"/>
    <property type="match status" value="1"/>
</dbReference>
<dbReference type="CDD" id="cd11063">
    <property type="entry name" value="CYP52"/>
    <property type="match status" value="1"/>
</dbReference>
<evidence type="ECO:0000256" key="6">
    <source>
        <dbReference type="ARBA" id="ARBA00023004"/>
    </source>
</evidence>
<dbReference type="Gene3D" id="1.10.630.10">
    <property type="entry name" value="Cytochrome P450"/>
    <property type="match status" value="1"/>
</dbReference>
<dbReference type="InterPro" id="IPR036396">
    <property type="entry name" value="Cyt_P450_sf"/>
</dbReference>
<dbReference type="EMBL" id="JAPWDO010000003">
    <property type="protein sequence ID" value="KAJ5478454.1"/>
    <property type="molecule type" value="Genomic_DNA"/>
</dbReference>
<reference evidence="9" key="1">
    <citation type="submission" date="2022-12" db="EMBL/GenBank/DDBJ databases">
        <authorList>
            <person name="Petersen C."/>
        </authorList>
    </citation>
    <scope>NUCLEOTIDE SEQUENCE</scope>
    <source>
        <strain evidence="9">IBT 17660</strain>
    </source>
</reference>
<evidence type="ECO:0000256" key="1">
    <source>
        <dbReference type="ARBA" id="ARBA00001971"/>
    </source>
</evidence>
<dbReference type="SUPFAM" id="SSF48264">
    <property type="entry name" value="Cytochrome P450"/>
    <property type="match status" value="1"/>
</dbReference>
<keyword evidence="10" id="KW-1185">Reference proteome</keyword>
<dbReference type="InterPro" id="IPR029058">
    <property type="entry name" value="AB_hydrolase_fold"/>
</dbReference>
<organism evidence="9 10">
    <name type="scientific">Penicillium desertorum</name>
    <dbReference type="NCBI Taxonomy" id="1303715"/>
    <lineage>
        <taxon>Eukaryota</taxon>
        <taxon>Fungi</taxon>
        <taxon>Dikarya</taxon>
        <taxon>Ascomycota</taxon>
        <taxon>Pezizomycotina</taxon>
        <taxon>Eurotiomycetes</taxon>
        <taxon>Eurotiomycetidae</taxon>
        <taxon>Eurotiales</taxon>
        <taxon>Aspergillaceae</taxon>
        <taxon>Penicillium</taxon>
    </lineage>
</organism>
<accession>A0A9W9WXD7</accession>
<dbReference type="InterPro" id="IPR001128">
    <property type="entry name" value="Cyt_P450"/>
</dbReference>
<dbReference type="InterPro" id="IPR017972">
    <property type="entry name" value="Cyt_P450_CS"/>
</dbReference>
<dbReference type="PANTHER" id="PTHR24287:SF18">
    <property type="entry name" value="CYTOCHROME P450 MONOOXYGENASE APDE-RELATED"/>
    <property type="match status" value="1"/>
</dbReference>
<dbReference type="SUPFAM" id="SSF53474">
    <property type="entry name" value="alpha/beta-Hydrolases"/>
    <property type="match status" value="1"/>
</dbReference>
<dbReference type="GO" id="GO:0005506">
    <property type="term" value="F:iron ion binding"/>
    <property type="evidence" value="ECO:0007669"/>
    <property type="project" value="InterPro"/>
</dbReference>
<evidence type="ECO:0000313" key="10">
    <source>
        <dbReference type="Proteomes" id="UP001147760"/>
    </source>
</evidence>
<keyword evidence="6 8" id="KW-0408">Iron</keyword>
<dbReference type="InterPro" id="IPR002974">
    <property type="entry name" value="Cyt_P450_E_CYP52_ascomycetes"/>
</dbReference>
<proteinExistence type="inferred from homology"/>
<dbReference type="GO" id="GO:0072330">
    <property type="term" value="P:monocarboxylic acid biosynthetic process"/>
    <property type="evidence" value="ECO:0007669"/>
    <property type="project" value="UniProtKB-ARBA"/>
</dbReference>
<dbReference type="PRINTS" id="PR01239">
    <property type="entry name" value="EP450IICYP52"/>
</dbReference>
<dbReference type="InterPro" id="IPR002402">
    <property type="entry name" value="Cyt_P450_E_grp-II"/>
</dbReference>
<dbReference type="PANTHER" id="PTHR24287">
    <property type="entry name" value="P450, PUTATIVE (EUROFUNG)-RELATED"/>
    <property type="match status" value="1"/>
</dbReference>
<evidence type="ECO:0000256" key="4">
    <source>
        <dbReference type="ARBA" id="ARBA00022723"/>
    </source>
</evidence>
<dbReference type="AlphaFoldDB" id="A0A9W9WXD7"/>
<evidence type="ECO:0000256" key="2">
    <source>
        <dbReference type="ARBA" id="ARBA00010617"/>
    </source>
</evidence>
<dbReference type="GO" id="GO:0017000">
    <property type="term" value="P:antibiotic biosynthetic process"/>
    <property type="evidence" value="ECO:0007669"/>
    <property type="project" value="UniProtKB-ARBA"/>
</dbReference>
<dbReference type="InterPro" id="IPR047146">
    <property type="entry name" value="Cyt_P450_E_CYP52_fungi"/>
</dbReference>